<reference evidence="2" key="1">
    <citation type="journal article" date="2019" name="Int. J. Syst. Evol. Microbiol.">
        <title>The Global Catalogue of Microorganisms (GCM) 10K type strain sequencing project: providing services to taxonomists for standard genome sequencing and annotation.</title>
        <authorList>
            <consortium name="The Broad Institute Genomics Platform"/>
            <consortium name="The Broad Institute Genome Sequencing Center for Infectious Disease"/>
            <person name="Wu L."/>
            <person name="Ma J."/>
        </authorList>
    </citation>
    <scope>NUCLEOTIDE SEQUENCE [LARGE SCALE GENOMIC DNA]</scope>
    <source>
        <strain evidence="2">NBRC 111756</strain>
    </source>
</reference>
<gene>
    <name evidence="1" type="ORF">ACFQDL_25470</name>
</gene>
<evidence type="ECO:0000313" key="2">
    <source>
        <dbReference type="Proteomes" id="UP001596422"/>
    </source>
</evidence>
<evidence type="ECO:0000313" key="1">
    <source>
        <dbReference type="EMBL" id="MFC6673062.1"/>
    </source>
</evidence>
<accession>A0ABW2A6I5</accession>
<keyword evidence="2" id="KW-1185">Reference proteome</keyword>
<comment type="caution">
    <text evidence="1">The sequence shown here is derived from an EMBL/GenBank/DDBJ whole genome shotgun (WGS) entry which is preliminary data.</text>
</comment>
<proteinExistence type="predicted"/>
<dbReference type="RefSeq" id="WP_379911458.1">
    <property type="nucleotide sequence ID" value="NZ_JBHSWE010000001.1"/>
</dbReference>
<protein>
    <submittedName>
        <fullName evidence="1">Uncharacterized protein</fullName>
    </submittedName>
</protein>
<dbReference type="EMBL" id="JBHSWE010000001">
    <property type="protein sequence ID" value="MFC6673062.1"/>
    <property type="molecule type" value="Genomic_DNA"/>
</dbReference>
<sequence length="80" mass="8633">MIIELSVTGAKTSVAPILDWSKSSSGLDMPLEDDRTLNRGLGHPDSRLLRSFTRGGVSGFSYPVIISLIRLKTVSTMVAI</sequence>
<organism evidence="1 2">
    <name type="scientific">Marinobacterium aestuariivivens</name>
    <dbReference type="NCBI Taxonomy" id="1698799"/>
    <lineage>
        <taxon>Bacteria</taxon>
        <taxon>Pseudomonadati</taxon>
        <taxon>Pseudomonadota</taxon>
        <taxon>Gammaproteobacteria</taxon>
        <taxon>Oceanospirillales</taxon>
        <taxon>Oceanospirillaceae</taxon>
        <taxon>Marinobacterium</taxon>
    </lineage>
</organism>
<name>A0ABW2A6I5_9GAMM</name>
<dbReference type="Proteomes" id="UP001596422">
    <property type="component" value="Unassembled WGS sequence"/>
</dbReference>